<dbReference type="InterPro" id="IPR046956">
    <property type="entry name" value="RLP23-like"/>
</dbReference>
<comment type="caution">
    <text evidence="7">The sequence shown here is derived from an EMBL/GenBank/DDBJ whole genome shotgun (WGS) entry which is preliminary data.</text>
</comment>
<dbReference type="InterPro" id="IPR032675">
    <property type="entry name" value="LRR_dom_sf"/>
</dbReference>
<keyword evidence="8" id="KW-1185">Reference proteome</keyword>
<keyword evidence="5" id="KW-0472">Membrane</keyword>
<dbReference type="GO" id="GO:0016020">
    <property type="term" value="C:membrane"/>
    <property type="evidence" value="ECO:0007669"/>
    <property type="project" value="UniProtKB-SubCell"/>
</dbReference>
<evidence type="ECO:0000256" key="2">
    <source>
        <dbReference type="ARBA" id="ARBA00022692"/>
    </source>
</evidence>
<dbReference type="SUPFAM" id="SSF52058">
    <property type="entry name" value="L domain-like"/>
    <property type="match status" value="1"/>
</dbReference>
<evidence type="ECO:0000256" key="1">
    <source>
        <dbReference type="ARBA" id="ARBA00004479"/>
    </source>
</evidence>
<dbReference type="Proteomes" id="UP001237642">
    <property type="component" value="Unassembled WGS sequence"/>
</dbReference>
<accession>A0AAD8H335</accession>
<protein>
    <submittedName>
        <fullName evidence="7">Uncharacterized protein</fullName>
    </submittedName>
</protein>
<organism evidence="7 8">
    <name type="scientific">Heracleum sosnowskyi</name>
    <dbReference type="NCBI Taxonomy" id="360622"/>
    <lineage>
        <taxon>Eukaryota</taxon>
        <taxon>Viridiplantae</taxon>
        <taxon>Streptophyta</taxon>
        <taxon>Embryophyta</taxon>
        <taxon>Tracheophyta</taxon>
        <taxon>Spermatophyta</taxon>
        <taxon>Magnoliopsida</taxon>
        <taxon>eudicotyledons</taxon>
        <taxon>Gunneridae</taxon>
        <taxon>Pentapetalae</taxon>
        <taxon>asterids</taxon>
        <taxon>campanulids</taxon>
        <taxon>Apiales</taxon>
        <taxon>Apiaceae</taxon>
        <taxon>Apioideae</taxon>
        <taxon>apioid superclade</taxon>
        <taxon>Tordylieae</taxon>
        <taxon>Tordyliinae</taxon>
        <taxon>Heracleum</taxon>
    </lineage>
</organism>
<name>A0AAD8H335_9APIA</name>
<reference evidence="7" key="1">
    <citation type="submission" date="2023-02" db="EMBL/GenBank/DDBJ databases">
        <title>Genome of toxic invasive species Heracleum sosnowskyi carries increased number of genes despite the absence of recent whole-genome duplications.</title>
        <authorList>
            <person name="Schelkunov M."/>
            <person name="Shtratnikova V."/>
            <person name="Makarenko M."/>
            <person name="Klepikova A."/>
            <person name="Omelchenko D."/>
            <person name="Novikova G."/>
            <person name="Obukhova E."/>
            <person name="Bogdanov V."/>
            <person name="Penin A."/>
            <person name="Logacheva M."/>
        </authorList>
    </citation>
    <scope>NUCLEOTIDE SEQUENCE</scope>
    <source>
        <strain evidence="7">Hsosn_3</strain>
        <tissue evidence="7">Leaf</tissue>
    </source>
</reference>
<keyword evidence="4" id="KW-1133">Transmembrane helix</keyword>
<keyword evidence="2" id="KW-0812">Transmembrane</keyword>
<keyword evidence="3" id="KW-0732">Signal</keyword>
<dbReference type="EMBL" id="JAUIZM010000010">
    <property type="protein sequence ID" value="KAK1358765.1"/>
    <property type="molecule type" value="Genomic_DNA"/>
</dbReference>
<dbReference type="AlphaFoldDB" id="A0AAD8H335"/>
<sequence>MSWKVQFQLRLSNLRNLVYLDYSHNGLKGPIPSELSSLKILDCVAVSSNELEGPIQGQLFNNFTQLRTLHLSGNKHNKLTGNLLPSFHRLSFLEELHFGNNVLNGAIPLSGGHLSKLQGLDLGGNVITAVVSENIFHNLTMLKSLYMGANAGLVLNFSSAWDPPLQLHYLDLSSCVAGPRFSKWLWNQKYLYMLDISNGSIADNIPEWTLNVLVLDLSENEMVVIIFPQSGETPCVQQLTL</sequence>
<comment type="subcellular location">
    <subcellularLocation>
        <location evidence="1">Membrane</location>
        <topology evidence="1">Single-pass type I membrane protein</topology>
    </subcellularLocation>
</comment>
<dbReference type="Gene3D" id="3.80.10.10">
    <property type="entry name" value="Ribonuclease Inhibitor"/>
    <property type="match status" value="2"/>
</dbReference>
<gene>
    <name evidence="7" type="ORF">POM88_043239</name>
</gene>
<evidence type="ECO:0000256" key="3">
    <source>
        <dbReference type="ARBA" id="ARBA00022729"/>
    </source>
</evidence>
<dbReference type="InterPro" id="IPR001611">
    <property type="entry name" value="Leu-rich_rpt"/>
</dbReference>
<evidence type="ECO:0000313" key="8">
    <source>
        <dbReference type="Proteomes" id="UP001237642"/>
    </source>
</evidence>
<reference evidence="7" key="2">
    <citation type="submission" date="2023-05" db="EMBL/GenBank/DDBJ databases">
        <authorList>
            <person name="Schelkunov M.I."/>
        </authorList>
    </citation>
    <scope>NUCLEOTIDE SEQUENCE</scope>
    <source>
        <strain evidence="7">Hsosn_3</strain>
        <tissue evidence="7">Leaf</tissue>
    </source>
</reference>
<proteinExistence type="predicted"/>
<dbReference type="PANTHER" id="PTHR48063">
    <property type="entry name" value="LRR RECEPTOR-LIKE KINASE"/>
    <property type="match status" value="1"/>
</dbReference>
<evidence type="ECO:0000256" key="4">
    <source>
        <dbReference type="ARBA" id="ARBA00022989"/>
    </source>
</evidence>
<evidence type="ECO:0000256" key="5">
    <source>
        <dbReference type="ARBA" id="ARBA00023136"/>
    </source>
</evidence>
<dbReference type="PANTHER" id="PTHR48063:SF112">
    <property type="entry name" value="RECEPTOR LIKE PROTEIN 30-LIKE"/>
    <property type="match status" value="1"/>
</dbReference>
<evidence type="ECO:0000256" key="6">
    <source>
        <dbReference type="ARBA" id="ARBA00023180"/>
    </source>
</evidence>
<evidence type="ECO:0000313" key="7">
    <source>
        <dbReference type="EMBL" id="KAK1358765.1"/>
    </source>
</evidence>
<dbReference type="Pfam" id="PF00560">
    <property type="entry name" value="LRR_1"/>
    <property type="match status" value="1"/>
</dbReference>
<keyword evidence="6" id="KW-0325">Glycoprotein</keyword>